<keyword evidence="1" id="KW-0560">Oxidoreductase</keyword>
<dbReference type="InterPro" id="IPR013131">
    <property type="entry name" value="Mannitol_DH_N"/>
</dbReference>
<dbReference type="Pfam" id="PF01232">
    <property type="entry name" value="Mannitol_dh"/>
    <property type="match status" value="1"/>
</dbReference>
<dbReference type="InterPro" id="IPR000669">
    <property type="entry name" value="Mannitol_DH"/>
</dbReference>
<sequence length="457" mass="49245">MRLSQATRDLLPADVARAGYDRQAQARGIVHLGIGAFHRAHQAVYTDDAMAAGDRDWAITAVSLRSALVREQLAAQDGLYTVTERGADGERVRLIEAVREVLVAPEAPDAVARALAAPDTRLVTLTVTEKGYHRRPDGGIDAAAIAGAQGTIYHYLAQAVRDRRAAGVAPLTLVSCDNLPDNGRVLHAGVAALLDGADATWFEAAWACPSTMVDRIVPATTADDLDALQRRIGLRDEGAVVTEPFRQWVIEDRFAGERPRWEVAGAQFVSDVRPYEAAKLRMLNGAHSALAYLGLAAGHAFVHQAIADPAIRAVVERLMRHEAAMSLDPAPEQDLPRYADALLARFANPALPHRLAQIASDGSQKIGPRWLEPLTINRARGVDRTATLTALAAWIRHVRGGAGPVNDPLADELAALWQRHDARGVVDALFGADGRFAGRWQADDAERAVLIDAVEKA</sequence>
<dbReference type="AlphaFoldDB" id="A0A2W5P1J4"/>
<dbReference type="InterPro" id="IPR050988">
    <property type="entry name" value="Mannitol_DH/Oxidoreductase"/>
</dbReference>
<dbReference type="PANTHER" id="PTHR43362:SF1">
    <property type="entry name" value="MANNITOL DEHYDROGENASE 2-RELATED"/>
    <property type="match status" value="1"/>
</dbReference>
<dbReference type="InterPro" id="IPR013328">
    <property type="entry name" value="6PGD_dom2"/>
</dbReference>
<dbReference type="Pfam" id="PF08125">
    <property type="entry name" value="Mannitol_dh_C"/>
    <property type="match status" value="1"/>
</dbReference>
<evidence type="ECO:0000259" key="2">
    <source>
        <dbReference type="Pfam" id="PF01232"/>
    </source>
</evidence>
<dbReference type="EMBL" id="QFQI01000017">
    <property type="protein sequence ID" value="PZQ58448.1"/>
    <property type="molecule type" value="Genomic_DNA"/>
</dbReference>
<dbReference type="Proteomes" id="UP000249229">
    <property type="component" value="Unassembled WGS sequence"/>
</dbReference>
<accession>A0A2W5P1J4</accession>
<dbReference type="Gene3D" id="1.10.1040.10">
    <property type="entry name" value="N-(1-d-carboxylethyl)-l-norvaline Dehydrogenase, domain 2"/>
    <property type="match status" value="1"/>
</dbReference>
<feature type="domain" description="Mannitol dehydrogenase C-terminal" evidence="3">
    <location>
        <begin position="271"/>
        <end position="422"/>
    </location>
</feature>
<dbReference type="Gene3D" id="3.40.50.720">
    <property type="entry name" value="NAD(P)-binding Rossmann-like Domain"/>
    <property type="match status" value="1"/>
</dbReference>
<dbReference type="PRINTS" id="PR00084">
    <property type="entry name" value="MTLDHDRGNASE"/>
</dbReference>
<evidence type="ECO:0000313" key="5">
    <source>
        <dbReference type="Proteomes" id="UP000249229"/>
    </source>
</evidence>
<dbReference type="InterPro" id="IPR008927">
    <property type="entry name" value="6-PGluconate_DH-like_C_sf"/>
</dbReference>
<name>A0A2W5P1J4_9SPHN</name>
<feature type="domain" description="Mannitol dehydrogenase N-terminal" evidence="2">
    <location>
        <begin position="28"/>
        <end position="262"/>
    </location>
</feature>
<dbReference type="SUPFAM" id="SSF48179">
    <property type="entry name" value="6-phosphogluconate dehydrogenase C-terminal domain-like"/>
    <property type="match status" value="1"/>
</dbReference>
<organism evidence="4 5">
    <name type="scientific">Sphingomonas taxi</name>
    <dbReference type="NCBI Taxonomy" id="1549858"/>
    <lineage>
        <taxon>Bacteria</taxon>
        <taxon>Pseudomonadati</taxon>
        <taxon>Pseudomonadota</taxon>
        <taxon>Alphaproteobacteria</taxon>
        <taxon>Sphingomonadales</taxon>
        <taxon>Sphingomonadaceae</taxon>
        <taxon>Sphingomonas</taxon>
    </lineage>
</organism>
<comment type="caution">
    <text evidence="4">The sequence shown here is derived from an EMBL/GenBank/DDBJ whole genome shotgun (WGS) entry which is preliminary data.</text>
</comment>
<reference evidence="4 5" key="1">
    <citation type="submission" date="2017-08" db="EMBL/GenBank/DDBJ databases">
        <title>Infants hospitalized years apart are colonized by the same room-sourced microbial strains.</title>
        <authorList>
            <person name="Brooks B."/>
            <person name="Olm M.R."/>
            <person name="Firek B.A."/>
            <person name="Baker R."/>
            <person name="Thomas B.C."/>
            <person name="Morowitz M.J."/>
            <person name="Banfield J.F."/>
        </authorList>
    </citation>
    <scope>NUCLEOTIDE SEQUENCE [LARGE SCALE GENOMIC DNA]</scope>
    <source>
        <strain evidence="4">S2_005_001_R1_22</strain>
    </source>
</reference>
<protein>
    <submittedName>
        <fullName evidence="4">Mannitol dehydrogenase</fullName>
    </submittedName>
</protein>
<evidence type="ECO:0000313" key="4">
    <source>
        <dbReference type="EMBL" id="PZQ58448.1"/>
    </source>
</evidence>
<proteinExistence type="predicted"/>
<dbReference type="InterPro" id="IPR013118">
    <property type="entry name" value="Mannitol_DH_C"/>
</dbReference>
<dbReference type="InterPro" id="IPR036291">
    <property type="entry name" value="NAD(P)-bd_dom_sf"/>
</dbReference>
<evidence type="ECO:0000256" key="1">
    <source>
        <dbReference type="ARBA" id="ARBA00023002"/>
    </source>
</evidence>
<dbReference type="GO" id="GO:0016616">
    <property type="term" value="F:oxidoreductase activity, acting on the CH-OH group of donors, NAD or NADP as acceptor"/>
    <property type="evidence" value="ECO:0007669"/>
    <property type="project" value="TreeGrafter"/>
</dbReference>
<dbReference type="PANTHER" id="PTHR43362">
    <property type="entry name" value="MANNITOL DEHYDROGENASE DSF1-RELATED"/>
    <property type="match status" value="1"/>
</dbReference>
<evidence type="ECO:0000259" key="3">
    <source>
        <dbReference type="Pfam" id="PF08125"/>
    </source>
</evidence>
<gene>
    <name evidence="4" type="ORF">DI544_14270</name>
</gene>
<dbReference type="SUPFAM" id="SSF51735">
    <property type="entry name" value="NAD(P)-binding Rossmann-fold domains"/>
    <property type="match status" value="1"/>
</dbReference>